<comment type="catalytic activity">
    <reaction evidence="14">
        <text>an organic molecule + reduced [NADPH--hemoprotein reductase] + O2 = an alcohol + oxidized [NADPH--hemoprotein reductase] + H2O + H(+)</text>
        <dbReference type="Rhea" id="RHEA:17149"/>
        <dbReference type="Rhea" id="RHEA-COMP:11964"/>
        <dbReference type="Rhea" id="RHEA-COMP:11965"/>
        <dbReference type="ChEBI" id="CHEBI:15377"/>
        <dbReference type="ChEBI" id="CHEBI:15378"/>
        <dbReference type="ChEBI" id="CHEBI:15379"/>
        <dbReference type="ChEBI" id="CHEBI:30879"/>
        <dbReference type="ChEBI" id="CHEBI:57618"/>
        <dbReference type="ChEBI" id="CHEBI:58210"/>
        <dbReference type="ChEBI" id="CHEBI:142491"/>
        <dbReference type="EC" id="1.14.14.1"/>
    </reaction>
</comment>
<dbReference type="InterPro" id="IPR003097">
    <property type="entry name" value="CysJ-like_FAD-binding"/>
</dbReference>
<dbReference type="PANTHER" id="PTHR19384:SF127">
    <property type="entry name" value="BIFUNCTIONAL CYTOCHROME P450_NADPH--P450 REDUCTASE"/>
    <property type="match status" value="1"/>
</dbReference>
<dbReference type="Gene3D" id="1.10.630.10">
    <property type="entry name" value="Cytochrome P450"/>
    <property type="match status" value="1"/>
</dbReference>
<dbReference type="Pfam" id="PF00258">
    <property type="entry name" value="Flavodoxin_1"/>
    <property type="match status" value="1"/>
</dbReference>
<dbReference type="PANTHER" id="PTHR19384">
    <property type="entry name" value="NITRIC OXIDE SYNTHASE-RELATED"/>
    <property type="match status" value="1"/>
</dbReference>
<evidence type="ECO:0000256" key="4">
    <source>
        <dbReference type="ARBA" id="ARBA00022617"/>
    </source>
</evidence>
<dbReference type="CDD" id="cd11068">
    <property type="entry name" value="CYP120A1"/>
    <property type="match status" value="1"/>
</dbReference>
<evidence type="ECO:0000256" key="8">
    <source>
        <dbReference type="ARBA" id="ARBA00022827"/>
    </source>
</evidence>
<evidence type="ECO:0000256" key="12">
    <source>
        <dbReference type="ARBA" id="ARBA00023004"/>
    </source>
</evidence>
<dbReference type="InterPro" id="IPR036396">
    <property type="entry name" value="Cyt_P450_sf"/>
</dbReference>
<proteinExistence type="inferred from homology"/>
<keyword evidence="19" id="KW-1185">Reference proteome</keyword>
<dbReference type="InterPro" id="IPR017927">
    <property type="entry name" value="FAD-bd_FR_type"/>
</dbReference>
<dbReference type="Gene3D" id="3.40.50.80">
    <property type="entry name" value="Nucleotide-binding domain of ferredoxin-NADP reductase (FNR) module"/>
    <property type="match status" value="1"/>
</dbReference>
<feature type="region of interest" description="Disordered" evidence="15">
    <location>
        <begin position="512"/>
        <end position="533"/>
    </location>
</feature>
<keyword evidence="5 14" id="KW-0285">Flavoprotein</keyword>
<keyword evidence="3 14" id="KW-0813">Transport</keyword>
<sequence>MAAVTTAGCPATSFEDAGAAECPADVTTTITLAELQQKQKEAIETIDESKLLLIPKPPHQHFFGLMGHLSDLDRTLPARSYWQYMNEYAPIFQLDLGMTYPRVFVGSRELVNEMADDTRFTKFTHRLHQEMRAVFGDGLFSAESTDPAWWKAHRLLVPALGPVGLSKMYNDMQDIASQLVLKWDRFGAGREIELIDDMARLTFDTIGLCAYGFRFNEFYNEETHPLERQLKAAIVESGRRANRPDVMNQFYYYKDEEQRQQNIVEIRRLCREIIQDRVDNPRPEANDLLNVMIHGVDKVSGEKMGLENVIYQIPTLLGGGYETTSATLSFLWYFLCKNPHALRKAREEVDEIVGDGVLAYDMLRKLKYLDACMKETLRMQHPVTLFTRFSTRDTVLGGKYFIHKGQMVSGIWRHFHRDPKTWGNDADSFRPERMLDAEFSKMPPNAWKPFGDGLRACIGRGFAEQEMLICMAMVLQKFDIELVNPDYELELTGQMGVKPIDLKVRVRRRPDRDLTTGIPGGVRVGQSTPTPTRAQLQPAQANMNVSTAGPTANLKPIAVLYGGNQGTCESLVRSFATNAPNFGLEVASIQDMDSAIGNVPTDKPTIIVTPSYEGRPADNAAQFVAWIEKMAETGTKLPPGFKFAVFGVGNSDWVHTFHRVPKLVDEKLAEIGGERIIAAGFTNVKRDTVGPWDAWTEKLSSTLAGGGNISTKKALKDTVGVDVEIASGVLNLPEHVFEGGRMTVGVVTANRELADASVGPAKRHIEIRLPPDHQYESGDYLVVQGRNPDEIVSRVMKRFGILAGDVMRIPSSKKSFLPTQPTVVQEFLQRNVELAVRITKRQLAVLASFAEDKSVEKSRLEKMQDDTIYESLLDKRYSIIDILEEVPELDLPFGAFLDMLQCLMPRTAAPAPGQRRRGEGGLVVALTVDVFDAPAINGHGQFRGVVSSFLADLPVDGQLPCLVRQPKLAFRLPADPATPIIMLAAGSGIAPMRAFLQERAALQQQQEQDTQLGPALLYFGCRHPDKDYLYRSELEAWQAAGLVEVIPCFSRPGDRTAGRHVPDALWADRERVWKLLHEEGARVYVCGSAARLGMSSAETWRRIWRKETGKGEMEALEWLEQMRNEQRYTSDVY</sequence>
<evidence type="ECO:0000256" key="1">
    <source>
        <dbReference type="ARBA" id="ARBA00001971"/>
    </source>
</evidence>
<dbReference type="PROSITE" id="PS51384">
    <property type="entry name" value="FAD_FR"/>
    <property type="match status" value="1"/>
</dbReference>
<comment type="similarity">
    <text evidence="2 14">In the N-terminal section; belongs to the cytochrome P450 family.</text>
</comment>
<comment type="catalytic activity">
    <reaction evidence="14">
        <text>2 oxidized [cytochrome P450] + NADPH = 2 reduced [cytochrome P450] + NADP(+) + H(+)</text>
        <dbReference type="Rhea" id="RHEA:24040"/>
        <dbReference type="Rhea" id="RHEA-COMP:14627"/>
        <dbReference type="Rhea" id="RHEA-COMP:14628"/>
        <dbReference type="ChEBI" id="CHEBI:15378"/>
        <dbReference type="ChEBI" id="CHEBI:55376"/>
        <dbReference type="ChEBI" id="CHEBI:57783"/>
        <dbReference type="ChEBI" id="CHEBI:58349"/>
        <dbReference type="ChEBI" id="CHEBI:60344"/>
        <dbReference type="EC" id="1.6.2.4"/>
    </reaction>
</comment>
<evidence type="ECO:0000313" key="19">
    <source>
        <dbReference type="Proteomes" id="UP001446871"/>
    </source>
</evidence>
<dbReference type="InterPro" id="IPR023173">
    <property type="entry name" value="NADPH_Cyt_P450_Rdtase_alpha"/>
</dbReference>
<dbReference type="InterPro" id="IPR001128">
    <property type="entry name" value="Cyt_P450"/>
</dbReference>
<dbReference type="Pfam" id="PF00667">
    <property type="entry name" value="FAD_binding_1"/>
    <property type="match status" value="1"/>
</dbReference>
<accession>A0ABR1UMG9</accession>
<dbReference type="SUPFAM" id="SSF48264">
    <property type="entry name" value="Cytochrome P450"/>
    <property type="match status" value="1"/>
</dbReference>
<dbReference type="PRINTS" id="PR00385">
    <property type="entry name" value="P450"/>
</dbReference>
<dbReference type="InterPro" id="IPR039261">
    <property type="entry name" value="FNR_nucleotide-bd"/>
</dbReference>
<reference evidence="18 19" key="1">
    <citation type="submission" date="2023-01" db="EMBL/GenBank/DDBJ databases">
        <title>Analysis of 21 Apiospora genomes using comparative genomics revels a genus with tremendous synthesis potential of carbohydrate active enzymes and secondary metabolites.</title>
        <authorList>
            <person name="Sorensen T."/>
        </authorList>
    </citation>
    <scope>NUCLEOTIDE SEQUENCE [LARGE SCALE GENOMIC DNA]</scope>
    <source>
        <strain evidence="18 19">CBS 83171</strain>
    </source>
</reference>
<evidence type="ECO:0000256" key="15">
    <source>
        <dbReference type="SAM" id="MobiDB-lite"/>
    </source>
</evidence>
<dbReference type="PROSITE" id="PS50902">
    <property type="entry name" value="FLAVODOXIN_LIKE"/>
    <property type="match status" value="1"/>
</dbReference>
<evidence type="ECO:0000256" key="6">
    <source>
        <dbReference type="ARBA" id="ARBA00022643"/>
    </source>
</evidence>
<comment type="cofactor">
    <cofactor evidence="14">
        <name>FAD</name>
        <dbReference type="ChEBI" id="CHEBI:57692"/>
    </cofactor>
    <cofactor evidence="14">
        <name>FMN</name>
        <dbReference type="ChEBI" id="CHEBI:58210"/>
    </cofactor>
</comment>
<dbReference type="CDD" id="cd06206">
    <property type="entry name" value="bifunctional_CYPOR"/>
    <property type="match status" value="1"/>
</dbReference>
<dbReference type="SUPFAM" id="SSF52218">
    <property type="entry name" value="Flavoproteins"/>
    <property type="match status" value="1"/>
</dbReference>
<feature type="domain" description="Flavodoxin-like" evidence="16">
    <location>
        <begin position="557"/>
        <end position="700"/>
    </location>
</feature>
<dbReference type="InterPro" id="IPR029039">
    <property type="entry name" value="Flavoprotein-like_sf"/>
</dbReference>
<evidence type="ECO:0000256" key="5">
    <source>
        <dbReference type="ARBA" id="ARBA00022630"/>
    </source>
</evidence>
<keyword evidence="11 14" id="KW-0560">Oxidoreductase</keyword>
<gene>
    <name evidence="18" type="ORF">PG996_008989</name>
</gene>
<dbReference type="InterPro" id="IPR001433">
    <property type="entry name" value="OxRdtase_FAD/NAD-bd"/>
</dbReference>
<feature type="domain" description="FAD-binding FR-type" evidence="17">
    <location>
        <begin position="740"/>
        <end position="973"/>
    </location>
</feature>
<evidence type="ECO:0000259" key="16">
    <source>
        <dbReference type="PROSITE" id="PS50902"/>
    </source>
</evidence>
<dbReference type="Gene3D" id="2.40.30.10">
    <property type="entry name" value="Translation factors"/>
    <property type="match status" value="1"/>
</dbReference>
<dbReference type="Pfam" id="PF00175">
    <property type="entry name" value="NAD_binding_1"/>
    <property type="match status" value="1"/>
</dbReference>
<dbReference type="InterPro" id="IPR017938">
    <property type="entry name" value="Riboflavin_synthase-like_b-brl"/>
</dbReference>
<dbReference type="EC" id="1.14.14.1" evidence="14"/>
<evidence type="ECO:0000256" key="14">
    <source>
        <dbReference type="PIRNR" id="PIRNR000209"/>
    </source>
</evidence>
<keyword evidence="10 14" id="KW-0249">Electron transport</keyword>
<evidence type="ECO:0000256" key="2">
    <source>
        <dbReference type="ARBA" id="ARBA00010018"/>
    </source>
</evidence>
<comment type="caution">
    <text evidence="18">The sequence shown here is derived from an EMBL/GenBank/DDBJ whole genome shotgun (WGS) entry which is preliminary data.</text>
</comment>
<evidence type="ECO:0000256" key="11">
    <source>
        <dbReference type="ARBA" id="ARBA00023002"/>
    </source>
</evidence>
<comment type="cofactor">
    <cofactor evidence="1 14">
        <name>heme</name>
        <dbReference type="ChEBI" id="CHEBI:30413"/>
    </cofactor>
</comment>
<dbReference type="SUPFAM" id="SSF52343">
    <property type="entry name" value="Ferredoxin reductase-like, C-terminal NADP-linked domain"/>
    <property type="match status" value="1"/>
</dbReference>
<keyword evidence="8 14" id="KW-0274">FAD</keyword>
<evidence type="ECO:0000256" key="3">
    <source>
        <dbReference type="ARBA" id="ARBA00022448"/>
    </source>
</evidence>
<organism evidence="18 19">
    <name type="scientific">Apiospora saccharicola</name>
    <dbReference type="NCBI Taxonomy" id="335842"/>
    <lineage>
        <taxon>Eukaryota</taxon>
        <taxon>Fungi</taxon>
        <taxon>Dikarya</taxon>
        <taxon>Ascomycota</taxon>
        <taxon>Pezizomycotina</taxon>
        <taxon>Sordariomycetes</taxon>
        <taxon>Xylariomycetidae</taxon>
        <taxon>Amphisphaeriales</taxon>
        <taxon>Apiosporaceae</taxon>
        <taxon>Apiospora</taxon>
    </lineage>
</organism>
<evidence type="ECO:0000256" key="9">
    <source>
        <dbReference type="ARBA" id="ARBA00022857"/>
    </source>
</evidence>
<dbReference type="PIRSF" id="PIRSF000209">
    <property type="entry name" value="Bifunctional_P450_P450R"/>
    <property type="match status" value="1"/>
</dbReference>
<evidence type="ECO:0000256" key="13">
    <source>
        <dbReference type="ARBA" id="ARBA00023033"/>
    </source>
</evidence>
<name>A0ABR1UMG9_9PEZI</name>
<dbReference type="Gene3D" id="1.20.990.10">
    <property type="entry name" value="NADPH-cytochrome p450 Reductase, Chain A, domain 3"/>
    <property type="match status" value="1"/>
</dbReference>
<keyword evidence="13 14" id="KW-0503">Monooxygenase</keyword>
<keyword evidence="4 14" id="KW-0349">Heme</keyword>
<evidence type="ECO:0000313" key="18">
    <source>
        <dbReference type="EMBL" id="KAK8059059.1"/>
    </source>
</evidence>
<dbReference type="EMBL" id="JAQQWM010000006">
    <property type="protein sequence ID" value="KAK8059059.1"/>
    <property type="molecule type" value="Genomic_DNA"/>
</dbReference>
<dbReference type="InterPro" id="IPR002401">
    <property type="entry name" value="Cyt_P450_E_grp-I"/>
</dbReference>
<dbReference type="InterPro" id="IPR008254">
    <property type="entry name" value="Flavodoxin/NO_synth"/>
</dbReference>
<dbReference type="InterPro" id="IPR017972">
    <property type="entry name" value="Cyt_P450_CS"/>
</dbReference>
<dbReference type="InterPro" id="IPR023206">
    <property type="entry name" value="Bifunctional_P450_P450_red"/>
</dbReference>
<evidence type="ECO:0000259" key="17">
    <source>
        <dbReference type="PROSITE" id="PS51384"/>
    </source>
</evidence>
<keyword evidence="9 14" id="KW-0521">NADP</keyword>
<keyword evidence="12 14" id="KW-0408">Iron</keyword>
<evidence type="ECO:0000256" key="10">
    <source>
        <dbReference type="ARBA" id="ARBA00022982"/>
    </source>
</evidence>
<evidence type="ECO:0000256" key="7">
    <source>
        <dbReference type="ARBA" id="ARBA00022723"/>
    </source>
</evidence>
<protein>
    <recommendedName>
        <fullName evidence="14">Bifunctional cytochrome P450/NADPH--P450 reductase</fullName>
    </recommendedName>
    <domain>
        <recommendedName>
            <fullName evidence="14">Cytochrome P450</fullName>
            <ecNumber evidence="14">1.14.14.1</ecNumber>
        </recommendedName>
    </domain>
    <domain>
        <recommendedName>
            <fullName evidence="14">NADPH--cytochrome P450 reductase</fullName>
            <ecNumber evidence="14">1.6.2.4</ecNumber>
        </recommendedName>
    </domain>
</protein>
<dbReference type="Pfam" id="PF00067">
    <property type="entry name" value="p450"/>
    <property type="match status" value="1"/>
</dbReference>
<dbReference type="PRINTS" id="PR00463">
    <property type="entry name" value="EP450I"/>
</dbReference>
<dbReference type="SUPFAM" id="SSF63380">
    <property type="entry name" value="Riboflavin synthase domain-like"/>
    <property type="match status" value="1"/>
</dbReference>
<dbReference type="PROSITE" id="PS00086">
    <property type="entry name" value="CYTOCHROME_P450"/>
    <property type="match status" value="1"/>
</dbReference>
<keyword evidence="6 14" id="KW-0288">FMN</keyword>
<keyword evidence="7 14" id="KW-0479">Metal-binding</keyword>
<dbReference type="Gene3D" id="3.40.50.360">
    <property type="match status" value="1"/>
</dbReference>
<dbReference type="EC" id="1.6.2.4" evidence="14"/>
<dbReference type="Proteomes" id="UP001446871">
    <property type="component" value="Unassembled WGS sequence"/>
</dbReference>